<organism evidence="1 2">
    <name type="scientific">Lentinus tigrinus ALCF2SS1-6</name>
    <dbReference type="NCBI Taxonomy" id="1328759"/>
    <lineage>
        <taxon>Eukaryota</taxon>
        <taxon>Fungi</taxon>
        <taxon>Dikarya</taxon>
        <taxon>Basidiomycota</taxon>
        <taxon>Agaricomycotina</taxon>
        <taxon>Agaricomycetes</taxon>
        <taxon>Polyporales</taxon>
        <taxon>Polyporaceae</taxon>
        <taxon>Lentinus</taxon>
    </lineage>
</organism>
<keyword evidence="2" id="KW-1185">Reference proteome</keyword>
<dbReference type="Proteomes" id="UP000313359">
    <property type="component" value="Unassembled WGS sequence"/>
</dbReference>
<evidence type="ECO:0000313" key="1">
    <source>
        <dbReference type="EMBL" id="RPD55735.1"/>
    </source>
</evidence>
<dbReference type="OrthoDB" id="2745898at2759"/>
<gene>
    <name evidence="1" type="ORF">L227DRAFT_299761</name>
</gene>
<dbReference type="AlphaFoldDB" id="A0A5C2RXE6"/>
<reference evidence="1" key="1">
    <citation type="journal article" date="2018" name="Genome Biol. Evol.">
        <title>Genomics and development of Lentinus tigrinus, a white-rot wood-decaying mushroom with dimorphic fruiting bodies.</title>
        <authorList>
            <person name="Wu B."/>
            <person name="Xu Z."/>
            <person name="Knudson A."/>
            <person name="Carlson A."/>
            <person name="Chen N."/>
            <person name="Kovaka S."/>
            <person name="LaButti K."/>
            <person name="Lipzen A."/>
            <person name="Pennachio C."/>
            <person name="Riley R."/>
            <person name="Schakwitz W."/>
            <person name="Umezawa K."/>
            <person name="Ohm R.A."/>
            <person name="Grigoriev I.V."/>
            <person name="Nagy L.G."/>
            <person name="Gibbons J."/>
            <person name="Hibbett D."/>
        </authorList>
    </citation>
    <scope>NUCLEOTIDE SEQUENCE [LARGE SCALE GENOMIC DNA]</scope>
    <source>
        <strain evidence="1">ALCF2SS1-6</strain>
    </source>
</reference>
<protein>
    <recommendedName>
        <fullName evidence="3">F-box domain-containing protein</fullName>
    </recommendedName>
</protein>
<proteinExistence type="predicted"/>
<dbReference type="EMBL" id="ML122293">
    <property type="protein sequence ID" value="RPD55735.1"/>
    <property type="molecule type" value="Genomic_DNA"/>
</dbReference>
<sequence>MPPSMPPEITDAIISGVALDDYWNSPRPSRSHTLAMCALVCRSWLPRSRAELFGVFYIEHERTYDLLVERVVRSQETMLSPYLASVNSLDLSGSGSDQLSQAARLFFVEFAGKLPGLRTLDVYRIDFSHQRPSVKWPLLLSQFRTITSLSLWHCEFSSFNDVRRLLTALPLLSTLLISWLTWPTVPHEMHLQTTPRPRTYWPELHELRIWNLPPQCAAVFLRWITAALEGSPVKVLVCDLSGLPSTGSSREAVDAFVGRVWPSVTDLDIHIIDGRPLLGFTALKHLILRECHDYRGNWEDVASVLQGISSNMIEYIGIYDISTLKRRSGPESDNDATLHFEHDTLEEIDRVLPR</sequence>
<dbReference type="Gene3D" id="3.80.10.10">
    <property type="entry name" value="Ribonuclease Inhibitor"/>
    <property type="match status" value="1"/>
</dbReference>
<dbReference type="InterPro" id="IPR032675">
    <property type="entry name" value="LRR_dom_sf"/>
</dbReference>
<evidence type="ECO:0008006" key="3">
    <source>
        <dbReference type="Google" id="ProtNLM"/>
    </source>
</evidence>
<accession>A0A5C2RXE6</accession>
<dbReference type="SUPFAM" id="SSF52047">
    <property type="entry name" value="RNI-like"/>
    <property type="match status" value="1"/>
</dbReference>
<evidence type="ECO:0000313" key="2">
    <source>
        <dbReference type="Proteomes" id="UP000313359"/>
    </source>
</evidence>
<name>A0A5C2RXE6_9APHY</name>